<keyword evidence="4" id="KW-0235">DNA replication</keyword>
<evidence type="ECO:0000256" key="7">
    <source>
        <dbReference type="ARBA" id="ARBA00049244"/>
    </source>
</evidence>
<dbReference type="Gene3D" id="1.10.8.60">
    <property type="match status" value="1"/>
</dbReference>
<comment type="similarity">
    <text evidence="6">Belongs to the DNA polymerase HolA subunit family.</text>
</comment>
<evidence type="ECO:0000256" key="2">
    <source>
        <dbReference type="ARBA" id="ARBA00022679"/>
    </source>
</evidence>
<keyword evidence="2 9" id="KW-0808">Transferase</keyword>
<sequence length="386" mass="43076">MSRPAVPDAAVVLVCGDDEVTVKERARAIFEAWGGGRQLGDEVVDGAVATAAEALKVIEQTRQALQTLPLPGFTKVVWLRNCTFLGAERPGDSAAVTEALNKWARELQQFDWRGVRFLISAGKVDRRRGFFKVLDQIGRVEVHTGWSPDDRDWPERAALWVRNRLRDSGYEIEEDALVAFISQVGPSLPLLRSELEKLCLYTAPRTRITLQDVEAVTVRNRTAQAFALADAVGARDLPRALRCLAEERRSAAGETDRTGIGLLYGLVTKVRAMLLARELADRGWVHPRLDYNSFKARLQKVSTDLLPGDRRLNPLSIHPFVLHKALRDAQNYSRDELIRAMKYLVECNRALVSSRLDPDLLLQQLLVRIMAGPQTGTGARLEPIAT</sequence>
<comment type="caution">
    <text evidence="9">The sequence shown here is derived from an EMBL/GenBank/DDBJ whole genome shotgun (WGS) entry which is preliminary data.</text>
</comment>
<keyword evidence="3 9" id="KW-0548">Nucleotidyltransferase</keyword>
<evidence type="ECO:0000256" key="4">
    <source>
        <dbReference type="ARBA" id="ARBA00022705"/>
    </source>
</evidence>
<dbReference type="NCBIfam" id="TIGR01128">
    <property type="entry name" value="holA"/>
    <property type="match status" value="1"/>
</dbReference>
<evidence type="ECO:0000256" key="1">
    <source>
        <dbReference type="ARBA" id="ARBA00012417"/>
    </source>
</evidence>
<dbReference type="GO" id="GO:0003677">
    <property type="term" value="F:DNA binding"/>
    <property type="evidence" value="ECO:0007669"/>
    <property type="project" value="InterPro"/>
</dbReference>
<organism evidence="9 10">
    <name type="scientific">Limisphaera ngatamarikiensis</name>
    <dbReference type="NCBI Taxonomy" id="1324935"/>
    <lineage>
        <taxon>Bacteria</taxon>
        <taxon>Pseudomonadati</taxon>
        <taxon>Verrucomicrobiota</taxon>
        <taxon>Verrucomicrobiia</taxon>
        <taxon>Limisphaerales</taxon>
        <taxon>Limisphaeraceae</taxon>
        <taxon>Limisphaera</taxon>
    </lineage>
</organism>
<dbReference type="InterPro" id="IPR048466">
    <property type="entry name" value="DNA_pol3_delta-like_C"/>
</dbReference>
<proteinExistence type="inferred from homology"/>
<dbReference type="PANTHER" id="PTHR34388">
    <property type="entry name" value="DNA POLYMERASE III SUBUNIT DELTA"/>
    <property type="match status" value="1"/>
</dbReference>
<gene>
    <name evidence="9" type="primary">holA</name>
    <name evidence="9" type="ORF">G4L39_08600</name>
</gene>
<evidence type="ECO:0000256" key="6">
    <source>
        <dbReference type="ARBA" id="ARBA00034754"/>
    </source>
</evidence>
<dbReference type="InterPro" id="IPR005790">
    <property type="entry name" value="DNA_polIII_delta"/>
</dbReference>
<evidence type="ECO:0000259" key="8">
    <source>
        <dbReference type="Pfam" id="PF21694"/>
    </source>
</evidence>
<evidence type="ECO:0000313" key="10">
    <source>
        <dbReference type="Proteomes" id="UP000477311"/>
    </source>
</evidence>
<evidence type="ECO:0000256" key="3">
    <source>
        <dbReference type="ARBA" id="ARBA00022695"/>
    </source>
</evidence>
<dbReference type="EC" id="2.7.7.7" evidence="1"/>
<dbReference type="GO" id="GO:0003887">
    <property type="term" value="F:DNA-directed DNA polymerase activity"/>
    <property type="evidence" value="ECO:0007669"/>
    <property type="project" value="UniProtKB-KW"/>
</dbReference>
<dbReference type="Gene3D" id="3.40.50.300">
    <property type="entry name" value="P-loop containing nucleotide triphosphate hydrolases"/>
    <property type="match status" value="1"/>
</dbReference>
<accession>A0A6M1RP64</accession>
<dbReference type="InterPro" id="IPR008921">
    <property type="entry name" value="DNA_pol3_clamp-load_cplx_C"/>
</dbReference>
<name>A0A6M1RP64_9BACT</name>
<evidence type="ECO:0000256" key="5">
    <source>
        <dbReference type="ARBA" id="ARBA00022932"/>
    </source>
</evidence>
<dbReference type="SUPFAM" id="SSF48019">
    <property type="entry name" value="post-AAA+ oligomerization domain-like"/>
    <property type="match status" value="1"/>
</dbReference>
<dbReference type="InterPro" id="IPR027417">
    <property type="entry name" value="P-loop_NTPase"/>
</dbReference>
<dbReference type="RefSeq" id="WP_165107476.1">
    <property type="nucleotide sequence ID" value="NZ_JAAKYA010000053.1"/>
</dbReference>
<dbReference type="Gene3D" id="1.20.272.10">
    <property type="match status" value="1"/>
</dbReference>
<dbReference type="Pfam" id="PF21694">
    <property type="entry name" value="DNA_pol3_delta_C"/>
    <property type="match status" value="1"/>
</dbReference>
<dbReference type="GO" id="GO:0009360">
    <property type="term" value="C:DNA polymerase III complex"/>
    <property type="evidence" value="ECO:0007669"/>
    <property type="project" value="TreeGrafter"/>
</dbReference>
<reference evidence="9 10" key="1">
    <citation type="submission" date="2020-02" db="EMBL/GenBank/DDBJ databases">
        <title>Draft genome sequence of Limisphaera ngatamarikiensis NGM72.4T, a thermophilic Verrucomicrobia grouped in subdivision 3.</title>
        <authorList>
            <person name="Carere C.R."/>
            <person name="Steen J."/>
            <person name="Hugenholtz P."/>
            <person name="Stott M.B."/>
        </authorList>
    </citation>
    <scope>NUCLEOTIDE SEQUENCE [LARGE SCALE GENOMIC DNA]</scope>
    <source>
        <strain evidence="9 10">NGM72.4</strain>
    </source>
</reference>
<keyword evidence="10" id="KW-1185">Reference proteome</keyword>
<dbReference type="EMBL" id="JAAKYA010000053">
    <property type="protein sequence ID" value="NGO39453.1"/>
    <property type="molecule type" value="Genomic_DNA"/>
</dbReference>
<evidence type="ECO:0000313" key="9">
    <source>
        <dbReference type="EMBL" id="NGO39453.1"/>
    </source>
</evidence>
<comment type="catalytic activity">
    <reaction evidence="7">
        <text>DNA(n) + a 2'-deoxyribonucleoside 5'-triphosphate = DNA(n+1) + diphosphate</text>
        <dbReference type="Rhea" id="RHEA:22508"/>
        <dbReference type="Rhea" id="RHEA-COMP:17339"/>
        <dbReference type="Rhea" id="RHEA-COMP:17340"/>
        <dbReference type="ChEBI" id="CHEBI:33019"/>
        <dbReference type="ChEBI" id="CHEBI:61560"/>
        <dbReference type="ChEBI" id="CHEBI:173112"/>
        <dbReference type="EC" id="2.7.7.7"/>
    </reaction>
</comment>
<keyword evidence="5" id="KW-0239">DNA-directed DNA polymerase</keyword>
<feature type="domain" description="DNA polymerase III delta subunit-like C-terminal" evidence="8">
    <location>
        <begin position="315"/>
        <end position="368"/>
    </location>
</feature>
<dbReference type="GO" id="GO:0006261">
    <property type="term" value="P:DNA-templated DNA replication"/>
    <property type="evidence" value="ECO:0007669"/>
    <property type="project" value="TreeGrafter"/>
</dbReference>
<dbReference type="AlphaFoldDB" id="A0A6M1RP64"/>
<dbReference type="Proteomes" id="UP000477311">
    <property type="component" value="Unassembled WGS sequence"/>
</dbReference>
<dbReference type="SUPFAM" id="SSF52540">
    <property type="entry name" value="P-loop containing nucleoside triphosphate hydrolases"/>
    <property type="match status" value="1"/>
</dbReference>
<protein>
    <recommendedName>
        <fullName evidence="1">DNA-directed DNA polymerase</fullName>
        <ecNumber evidence="1">2.7.7.7</ecNumber>
    </recommendedName>
</protein>
<dbReference type="PANTHER" id="PTHR34388:SF1">
    <property type="entry name" value="DNA POLYMERASE III SUBUNIT DELTA"/>
    <property type="match status" value="1"/>
</dbReference>